<feature type="domain" description="Histidine kinase" evidence="10">
    <location>
        <begin position="318"/>
        <end position="536"/>
    </location>
</feature>
<keyword evidence="9" id="KW-0175">Coiled coil</keyword>
<feature type="modified residue" description="4-aspartylphosphate" evidence="8">
    <location>
        <position position="607"/>
    </location>
</feature>
<dbReference type="NCBIfam" id="TIGR00229">
    <property type="entry name" value="sensory_box"/>
    <property type="match status" value="1"/>
</dbReference>
<dbReference type="SMART" id="SM00387">
    <property type="entry name" value="HATPase_c"/>
    <property type="match status" value="1"/>
</dbReference>
<dbReference type="SMART" id="SM00086">
    <property type="entry name" value="PAC"/>
    <property type="match status" value="1"/>
</dbReference>
<dbReference type="SUPFAM" id="SSF55874">
    <property type="entry name" value="ATPase domain of HSP90 chaperone/DNA topoisomerase II/histidine kinase"/>
    <property type="match status" value="1"/>
</dbReference>
<dbReference type="GO" id="GO:0000155">
    <property type="term" value="F:phosphorelay sensor kinase activity"/>
    <property type="evidence" value="ECO:0007669"/>
    <property type="project" value="InterPro"/>
</dbReference>
<gene>
    <name evidence="14" type="ORF">GS601_12020</name>
</gene>
<keyword evidence="6" id="KW-0902">Two-component regulatory system</keyword>
<protein>
    <recommendedName>
        <fullName evidence="7">Circadian input-output histidine kinase CikA</fullName>
        <ecNumber evidence="3">2.7.13.3</ecNumber>
    </recommendedName>
</protein>
<evidence type="ECO:0000256" key="4">
    <source>
        <dbReference type="ARBA" id="ARBA00022553"/>
    </source>
</evidence>
<dbReference type="Gene3D" id="3.40.50.2300">
    <property type="match status" value="2"/>
</dbReference>
<evidence type="ECO:0000256" key="6">
    <source>
        <dbReference type="ARBA" id="ARBA00023012"/>
    </source>
</evidence>
<dbReference type="InterPro" id="IPR005467">
    <property type="entry name" value="His_kinase_dom"/>
</dbReference>
<dbReference type="InterPro" id="IPR000014">
    <property type="entry name" value="PAS"/>
</dbReference>
<evidence type="ECO:0000313" key="14">
    <source>
        <dbReference type="EMBL" id="NDJ18005.1"/>
    </source>
</evidence>
<proteinExistence type="inferred from homology"/>
<dbReference type="PANTHER" id="PTHR43547">
    <property type="entry name" value="TWO-COMPONENT HISTIDINE KINASE"/>
    <property type="match status" value="1"/>
</dbReference>
<dbReference type="Gene3D" id="3.30.565.10">
    <property type="entry name" value="Histidine kinase-like ATPase, C-terminal domain"/>
    <property type="match status" value="1"/>
</dbReference>
<evidence type="ECO:0000259" key="10">
    <source>
        <dbReference type="PROSITE" id="PS50109"/>
    </source>
</evidence>
<dbReference type="InterPro" id="IPR003661">
    <property type="entry name" value="HisK_dim/P_dom"/>
</dbReference>
<dbReference type="SUPFAM" id="SSF47384">
    <property type="entry name" value="Homodimeric domain of signal transducing histidine kinase"/>
    <property type="match status" value="1"/>
</dbReference>
<keyword evidence="5" id="KW-0808">Transferase</keyword>
<evidence type="ECO:0000259" key="13">
    <source>
        <dbReference type="PROSITE" id="PS50113"/>
    </source>
</evidence>
<dbReference type="EC" id="2.7.13.3" evidence="3"/>
<evidence type="ECO:0000256" key="1">
    <source>
        <dbReference type="ARBA" id="ARBA00000085"/>
    </source>
</evidence>
<name>A0A8J8CLQ9_9CYAN</name>
<comment type="catalytic activity">
    <reaction evidence="1">
        <text>ATP + protein L-histidine = ADP + protein N-phospho-L-histidine.</text>
        <dbReference type="EC" id="2.7.13.3"/>
    </reaction>
</comment>
<dbReference type="PROSITE" id="PS50113">
    <property type="entry name" value="PAC"/>
    <property type="match status" value="1"/>
</dbReference>
<dbReference type="SMART" id="SM00388">
    <property type="entry name" value="HisKA"/>
    <property type="match status" value="1"/>
</dbReference>
<dbReference type="EMBL" id="WVIE01000012">
    <property type="protein sequence ID" value="NDJ18005.1"/>
    <property type="molecule type" value="Genomic_DNA"/>
</dbReference>
<comment type="caution">
    <text evidence="14">The sequence shown here is derived from an EMBL/GenBank/DDBJ whole genome shotgun (WGS) entry which is preliminary data.</text>
</comment>
<dbReference type="RefSeq" id="WP_162423525.1">
    <property type="nucleotide sequence ID" value="NZ_WVIE01000012.1"/>
</dbReference>
<dbReference type="InterPro" id="IPR011006">
    <property type="entry name" value="CheY-like_superfamily"/>
</dbReference>
<dbReference type="CDD" id="cd17580">
    <property type="entry name" value="REC_2_DhkD-like"/>
    <property type="match status" value="1"/>
</dbReference>
<keyword evidence="15" id="KW-1185">Reference proteome</keyword>
<dbReference type="Pfam" id="PF00072">
    <property type="entry name" value="Response_reg"/>
    <property type="match status" value="1"/>
</dbReference>
<feature type="coiled-coil region" evidence="9">
    <location>
        <begin position="284"/>
        <end position="311"/>
    </location>
</feature>
<sequence>MSRILLLLEHQRNRSLLAEWLTSRYEVIAPDWQPETITQLLQASRATQSPSPAFDLCIIGSVALDQVWQQVQACRAAEQPVFLPFLLVTSRLDVKYMTRALWQTIDELIVQPIEKAELQARVEILLRSRQLSLELKAVNQKLEQQVSARQKAEVVRDKAISAQRYSDERFRQIAETIRNVFWMIDLIEPRILYVSPAYQQIWGRSCESLYDNFRDWIDGIHPEDRSRIEAAFYQRAIAGNYDEEFRVVHSDGTIRWVRDRGFPIYDGTNPVHQVVGITEDITERVQAEAEREQLLVREREAREQAESANRIKDEFLAVVSHELRTPMNPILGWSRLLHQGRLKGERITDAIATIERNAQLQVQLIDDLLDISRILRGKMSLTMMTVDLKSIVASAIETVRLGAEAKSITIVTTHTPPLATVTGDPGRLQQVLWNLLSNAVKFTPNGGQIAVDLVSVGTDAQIQVTDTGKGISAEFLPYVFEHFRQEDGATTRKFGGLGLGLAIVRQITELHGGTVSVDSPGEGKGSVFTVKIPLAPQVVEAAALPPTTEPVRNLRGIQVLVVDDEVDSREFIAFVLEQEQAIVTLVASGFEAVQAIERSRPDLIISDIGMPEMDGYMLMQRIRAMPEGRDLPAVALTAYAGELDQHHAIAAGFHRHLTKPVAPNDLLDSIATLLKADGS</sequence>
<evidence type="ECO:0000256" key="8">
    <source>
        <dbReference type="PROSITE-ProRule" id="PRU00169"/>
    </source>
</evidence>
<dbReference type="PRINTS" id="PR00344">
    <property type="entry name" value="BCTRLSENSOR"/>
</dbReference>
<evidence type="ECO:0000259" key="11">
    <source>
        <dbReference type="PROSITE" id="PS50110"/>
    </source>
</evidence>
<dbReference type="PROSITE" id="PS50112">
    <property type="entry name" value="PAS"/>
    <property type="match status" value="1"/>
</dbReference>
<dbReference type="PROSITE" id="PS50110">
    <property type="entry name" value="RESPONSE_REGULATORY"/>
    <property type="match status" value="1"/>
</dbReference>
<evidence type="ECO:0000256" key="5">
    <source>
        <dbReference type="ARBA" id="ARBA00022777"/>
    </source>
</evidence>
<evidence type="ECO:0000256" key="9">
    <source>
        <dbReference type="SAM" id="Coils"/>
    </source>
</evidence>
<evidence type="ECO:0000259" key="12">
    <source>
        <dbReference type="PROSITE" id="PS50112"/>
    </source>
</evidence>
<feature type="domain" description="PAS" evidence="12">
    <location>
        <begin position="166"/>
        <end position="240"/>
    </location>
</feature>
<dbReference type="Pfam" id="PF08447">
    <property type="entry name" value="PAS_3"/>
    <property type="match status" value="1"/>
</dbReference>
<dbReference type="SUPFAM" id="SSF55785">
    <property type="entry name" value="PYP-like sensor domain (PAS domain)"/>
    <property type="match status" value="1"/>
</dbReference>
<keyword evidence="5" id="KW-0418">Kinase</keyword>
<dbReference type="InterPro" id="IPR004358">
    <property type="entry name" value="Sig_transdc_His_kin-like_C"/>
</dbReference>
<dbReference type="Gene3D" id="1.10.287.130">
    <property type="match status" value="1"/>
</dbReference>
<evidence type="ECO:0000256" key="2">
    <source>
        <dbReference type="ARBA" id="ARBA00006402"/>
    </source>
</evidence>
<feature type="domain" description="Response regulatory" evidence="11">
    <location>
        <begin position="558"/>
        <end position="674"/>
    </location>
</feature>
<dbReference type="InterPro" id="IPR035965">
    <property type="entry name" value="PAS-like_dom_sf"/>
</dbReference>
<dbReference type="CDD" id="cd00130">
    <property type="entry name" value="PAS"/>
    <property type="match status" value="1"/>
</dbReference>
<dbReference type="Pfam" id="PF00512">
    <property type="entry name" value="HisKA"/>
    <property type="match status" value="1"/>
</dbReference>
<dbReference type="PANTHER" id="PTHR43547:SF2">
    <property type="entry name" value="HYBRID SIGNAL TRANSDUCTION HISTIDINE KINASE C"/>
    <property type="match status" value="1"/>
</dbReference>
<feature type="domain" description="PAC" evidence="13">
    <location>
        <begin position="241"/>
        <end position="293"/>
    </location>
</feature>
<dbReference type="CDD" id="cd00082">
    <property type="entry name" value="HisKA"/>
    <property type="match status" value="1"/>
</dbReference>
<evidence type="ECO:0000256" key="7">
    <source>
        <dbReference type="ARBA" id="ARBA00074306"/>
    </source>
</evidence>
<organism evidence="14 15">
    <name type="scientific">Myxacorys almedinensis A</name>
    <dbReference type="NCBI Taxonomy" id="2690445"/>
    <lineage>
        <taxon>Bacteria</taxon>
        <taxon>Bacillati</taxon>
        <taxon>Cyanobacteriota</taxon>
        <taxon>Cyanophyceae</taxon>
        <taxon>Leptolyngbyales</taxon>
        <taxon>Leptolyngbyaceae</taxon>
        <taxon>Myxacorys</taxon>
        <taxon>Myxacorys almedinensis</taxon>
    </lineage>
</organism>
<dbReference type="SMART" id="SM00091">
    <property type="entry name" value="PAS"/>
    <property type="match status" value="1"/>
</dbReference>
<dbReference type="InterPro" id="IPR013655">
    <property type="entry name" value="PAS_fold_3"/>
</dbReference>
<reference evidence="14" key="1">
    <citation type="submission" date="2019-12" db="EMBL/GenBank/DDBJ databases">
        <title>High-Quality draft genome sequences of three cyanobacteria isolated from the limestone walls of the Old Cathedral of Coimbra.</title>
        <authorList>
            <person name="Tiago I."/>
            <person name="Soares F."/>
            <person name="Portugal A."/>
        </authorList>
    </citation>
    <scope>NUCLEOTIDE SEQUENCE</scope>
    <source>
        <strain evidence="14">A</strain>
    </source>
</reference>
<dbReference type="SUPFAM" id="SSF52172">
    <property type="entry name" value="CheY-like"/>
    <property type="match status" value="2"/>
</dbReference>
<dbReference type="CDD" id="cd16922">
    <property type="entry name" value="HATPase_EvgS-ArcB-TorS-like"/>
    <property type="match status" value="1"/>
</dbReference>
<dbReference type="FunFam" id="3.30.565.10:FF:000010">
    <property type="entry name" value="Sensor histidine kinase RcsC"/>
    <property type="match status" value="1"/>
</dbReference>
<comment type="similarity">
    <text evidence="2">In the N-terminal section; belongs to the phytochrome family.</text>
</comment>
<keyword evidence="4 8" id="KW-0597">Phosphoprotein</keyword>
<dbReference type="SMART" id="SM00448">
    <property type="entry name" value="REC"/>
    <property type="match status" value="1"/>
</dbReference>
<evidence type="ECO:0000256" key="3">
    <source>
        <dbReference type="ARBA" id="ARBA00012438"/>
    </source>
</evidence>
<dbReference type="Proteomes" id="UP000646053">
    <property type="component" value="Unassembled WGS sequence"/>
</dbReference>
<dbReference type="InterPro" id="IPR001610">
    <property type="entry name" value="PAC"/>
</dbReference>
<dbReference type="InterPro" id="IPR003594">
    <property type="entry name" value="HATPase_dom"/>
</dbReference>
<dbReference type="PROSITE" id="PS50109">
    <property type="entry name" value="HIS_KIN"/>
    <property type="match status" value="1"/>
</dbReference>
<dbReference type="Gene3D" id="3.30.450.20">
    <property type="entry name" value="PAS domain"/>
    <property type="match status" value="1"/>
</dbReference>
<dbReference type="InterPro" id="IPR000700">
    <property type="entry name" value="PAS-assoc_C"/>
</dbReference>
<dbReference type="InterPro" id="IPR036890">
    <property type="entry name" value="HATPase_C_sf"/>
</dbReference>
<dbReference type="AlphaFoldDB" id="A0A8J8CLQ9"/>
<evidence type="ECO:0000313" key="15">
    <source>
        <dbReference type="Proteomes" id="UP000646053"/>
    </source>
</evidence>
<dbReference type="Pfam" id="PF02518">
    <property type="entry name" value="HATPase_c"/>
    <property type="match status" value="1"/>
</dbReference>
<accession>A0A8J8CLQ9</accession>
<dbReference type="InterPro" id="IPR001789">
    <property type="entry name" value="Sig_transdc_resp-reg_receiver"/>
</dbReference>
<dbReference type="InterPro" id="IPR036097">
    <property type="entry name" value="HisK_dim/P_sf"/>
</dbReference>